<dbReference type="SUPFAM" id="SSF81822">
    <property type="entry name" value="RuBisCo LSMT C-terminal, substrate-binding domain"/>
    <property type="match status" value="1"/>
</dbReference>
<accession>A0AA88SL98</accession>
<comment type="subcellular location">
    <subcellularLocation>
        <location evidence="1 7">Nucleus</location>
    </subcellularLocation>
</comment>
<dbReference type="InterPro" id="IPR001214">
    <property type="entry name" value="SET_dom"/>
</dbReference>
<dbReference type="InterPro" id="IPR050600">
    <property type="entry name" value="SETD3_SETD6_MTase"/>
</dbReference>
<dbReference type="PROSITE" id="PS50280">
    <property type="entry name" value="SET"/>
    <property type="match status" value="1"/>
</dbReference>
<feature type="domain" description="SET" evidence="8">
    <location>
        <begin position="35"/>
        <end position="266"/>
    </location>
</feature>
<evidence type="ECO:0000256" key="7">
    <source>
        <dbReference type="PIRNR" id="PIRNR011771"/>
    </source>
</evidence>
<proteinExistence type="inferred from homology"/>
<name>A0AA88SL98_CHASR</name>
<dbReference type="InterPro" id="IPR015353">
    <property type="entry name" value="Rubisco_LSMT_subst-bd"/>
</dbReference>
<dbReference type="SUPFAM" id="SSF82199">
    <property type="entry name" value="SET domain"/>
    <property type="match status" value="1"/>
</dbReference>
<keyword evidence="5 7" id="KW-0949">S-adenosyl-L-methionine</keyword>
<dbReference type="GO" id="GO:0032259">
    <property type="term" value="P:methylation"/>
    <property type="evidence" value="ECO:0007669"/>
    <property type="project" value="UniProtKB-KW"/>
</dbReference>
<comment type="similarity">
    <text evidence="7">Belongs to the class V-like SAM-binding methyltransferase superfamily. Histone-lysine methyltransferase family. SETD6 subfamily.</text>
</comment>
<keyword evidence="10" id="KW-1185">Reference proteome</keyword>
<evidence type="ECO:0000256" key="3">
    <source>
        <dbReference type="ARBA" id="ARBA00022603"/>
    </source>
</evidence>
<dbReference type="GO" id="GO:0016279">
    <property type="term" value="F:protein-lysine N-methyltransferase activity"/>
    <property type="evidence" value="ECO:0007669"/>
    <property type="project" value="UniProtKB-UniRule"/>
</dbReference>
<evidence type="ECO:0000256" key="6">
    <source>
        <dbReference type="ARBA" id="ARBA00023242"/>
    </source>
</evidence>
<keyword evidence="6 7" id="KW-0539">Nucleus</keyword>
<gene>
    <name evidence="9" type="ORF">Q5P01_012112</name>
</gene>
<evidence type="ECO:0000259" key="8">
    <source>
        <dbReference type="PROSITE" id="PS50280"/>
    </source>
</evidence>
<evidence type="ECO:0000256" key="2">
    <source>
        <dbReference type="ARBA" id="ARBA00016973"/>
    </source>
</evidence>
<comment type="function">
    <text evidence="7">Protein-lysine N-methyltransferase.</text>
</comment>
<evidence type="ECO:0000256" key="4">
    <source>
        <dbReference type="ARBA" id="ARBA00022679"/>
    </source>
</evidence>
<evidence type="ECO:0000313" key="10">
    <source>
        <dbReference type="Proteomes" id="UP001187415"/>
    </source>
</evidence>
<protein>
    <recommendedName>
        <fullName evidence="2 7">N-lysine methyltransferase SETD6</fullName>
        <ecNumber evidence="7">2.1.1.-</ecNumber>
    </recommendedName>
</protein>
<dbReference type="PIRSF" id="PIRSF011771">
    <property type="entry name" value="RMS1_SET"/>
    <property type="match status" value="1"/>
</dbReference>
<reference evidence="9" key="1">
    <citation type="submission" date="2023-07" db="EMBL/GenBank/DDBJ databases">
        <title>Chromosome-level Genome Assembly of Striped Snakehead (Channa striata).</title>
        <authorList>
            <person name="Liu H."/>
        </authorList>
    </citation>
    <scope>NUCLEOTIDE SEQUENCE</scope>
    <source>
        <strain evidence="9">Gz</strain>
        <tissue evidence="9">Muscle</tissue>
    </source>
</reference>
<keyword evidence="4 7" id="KW-0808">Transferase</keyword>
<dbReference type="Pfam" id="PF00856">
    <property type="entry name" value="SET"/>
    <property type="match status" value="1"/>
</dbReference>
<evidence type="ECO:0000313" key="9">
    <source>
        <dbReference type="EMBL" id="KAK2841912.1"/>
    </source>
</evidence>
<dbReference type="AlphaFoldDB" id="A0AA88SL98"/>
<dbReference type="PANTHER" id="PTHR13271:SF34">
    <property type="entry name" value="N-LYSINE METHYLTRANSFERASE SETD6"/>
    <property type="match status" value="1"/>
</dbReference>
<dbReference type="InterPro" id="IPR011383">
    <property type="entry name" value="N-lys_methylase_SETD6"/>
</dbReference>
<dbReference type="Gene3D" id="3.90.1420.10">
    <property type="entry name" value="Rubisco LSMT, substrate-binding domain"/>
    <property type="match status" value="1"/>
</dbReference>
<dbReference type="EMBL" id="JAUPFM010000009">
    <property type="protein sequence ID" value="KAK2841912.1"/>
    <property type="molecule type" value="Genomic_DNA"/>
</dbReference>
<dbReference type="EC" id="2.1.1.-" evidence="7"/>
<dbReference type="InterPro" id="IPR036464">
    <property type="entry name" value="Rubisco_LSMT_subst-bd_sf"/>
</dbReference>
<sequence length="463" mass="53309">MATEAKRAKVDDDSELSPLQNFLLWCNQAGVVLSTKVCVSKERTVAEYGMLAKDNIEEGEVLFTIPRSAILHQGTTRVSALLKEEKLLLESSSGWVPLLLALLHEYTSSETHWKPYLSLWTNFKTLDHPMFWSKEERDELLRGTGIPEAVDRDLANIQKEYTQIVLPFIIRHPDLWDPDTHTLELYTQLVAFVMAYSFQEPQEEDDDEDDEEEEKQAANPPMMVPVADMLNHVSNHNANLEFTPDSLKMVCVRPIHKGEEVFNTYGQMDNGQLLHMYGFTEPYPSNSNDTVDIPISNLYKAIMQDNQYDLDQKLVEEKWEMLCQMIKDKGAFVFGKHGCLTDTELHTFLKVLCMSKEEFSELKENEGWEEDDDDEEKISMALSYEGLPEIKAPWKRIIHEAAHLTLRSYRGWQEEGLDRDKGLMEDKAAFAKLSRREQNALQVRYGQKIILCRLMEVTLGHGP</sequence>
<dbReference type="Proteomes" id="UP001187415">
    <property type="component" value="Unassembled WGS sequence"/>
</dbReference>
<dbReference type="FunFam" id="3.90.1420.10:FF:000002">
    <property type="entry name" value="N-lysine methyltransferase SETD6"/>
    <property type="match status" value="1"/>
</dbReference>
<dbReference type="FunFam" id="3.90.1410.10:FF:000007">
    <property type="entry name" value="Ribosomal lysine N-methyltransferase 4"/>
    <property type="match status" value="1"/>
</dbReference>
<organism evidence="9 10">
    <name type="scientific">Channa striata</name>
    <name type="common">Snakehead murrel</name>
    <name type="synonym">Ophicephalus striatus</name>
    <dbReference type="NCBI Taxonomy" id="64152"/>
    <lineage>
        <taxon>Eukaryota</taxon>
        <taxon>Metazoa</taxon>
        <taxon>Chordata</taxon>
        <taxon>Craniata</taxon>
        <taxon>Vertebrata</taxon>
        <taxon>Euteleostomi</taxon>
        <taxon>Actinopterygii</taxon>
        <taxon>Neopterygii</taxon>
        <taxon>Teleostei</taxon>
        <taxon>Neoteleostei</taxon>
        <taxon>Acanthomorphata</taxon>
        <taxon>Anabantaria</taxon>
        <taxon>Anabantiformes</taxon>
        <taxon>Channoidei</taxon>
        <taxon>Channidae</taxon>
        <taxon>Channa</taxon>
    </lineage>
</organism>
<dbReference type="GO" id="GO:0005634">
    <property type="term" value="C:nucleus"/>
    <property type="evidence" value="ECO:0007669"/>
    <property type="project" value="UniProtKB-SubCell"/>
</dbReference>
<evidence type="ECO:0000256" key="1">
    <source>
        <dbReference type="ARBA" id="ARBA00004123"/>
    </source>
</evidence>
<dbReference type="PANTHER" id="PTHR13271">
    <property type="entry name" value="UNCHARACTERIZED PUTATIVE METHYLTRANSFERASE"/>
    <property type="match status" value="1"/>
</dbReference>
<dbReference type="Gene3D" id="3.90.1410.10">
    <property type="entry name" value="set domain protein methyltransferase, domain 1"/>
    <property type="match status" value="1"/>
</dbReference>
<dbReference type="InterPro" id="IPR046341">
    <property type="entry name" value="SET_dom_sf"/>
</dbReference>
<dbReference type="Pfam" id="PF09273">
    <property type="entry name" value="Rubis-subs-bind"/>
    <property type="match status" value="1"/>
</dbReference>
<comment type="caution">
    <text evidence="9">The sequence shown here is derived from an EMBL/GenBank/DDBJ whole genome shotgun (WGS) entry which is preliminary data.</text>
</comment>
<dbReference type="CDD" id="cd19178">
    <property type="entry name" value="SET_SETD6"/>
    <property type="match status" value="1"/>
</dbReference>
<dbReference type="InterPro" id="IPR044430">
    <property type="entry name" value="SETD6_SET"/>
</dbReference>
<keyword evidence="3 7" id="KW-0489">Methyltransferase</keyword>
<evidence type="ECO:0000256" key="5">
    <source>
        <dbReference type="ARBA" id="ARBA00022691"/>
    </source>
</evidence>